<proteinExistence type="predicted"/>
<protein>
    <submittedName>
        <fullName evidence="2">2-hydroxyisoflavanone dehydratase</fullName>
    </submittedName>
</protein>
<dbReference type="Gene3D" id="3.40.50.1820">
    <property type="entry name" value="alpha/beta hydrolase"/>
    <property type="match status" value="1"/>
</dbReference>
<name>A0AAE1T3T4_9LAMI</name>
<gene>
    <name evidence="2" type="ORF">Sango_2983000</name>
</gene>
<dbReference type="InterPro" id="IPR029058">
    <property type="entry name" value="AB_hydrolase_fold"/>
</dbReference>
<keyword evidence="3" id="KW-1185">Reference proteome</keyword>
<accession>A0AAE1T3T4</accession>
<reference evidence="2" key="1">
    <citation type="submission" date="2020-06" db="EMBL/GenBank/DDBJ databases">
        <authorList>
            <person name="Li T."/>
            <person name="Hu X."/>
            <person name="Zhang T."/>
            <person name="Song X."/>
            <person name="Zhang H."/>
            <person name="Dai N."/>
            <person name="Sheng W."/>
            <person name="Hou X."/>
            <person name="Wei L."/>
        </authorList>
    </citation>
    <scope>NUCLEOTIDE SEQUENCE</scope>
    <source>
        <strain evidence="2">K16</strain>
        <tissue evidence="2">Leaf</tissue>
    </source>
</reference>
<sequence length="134" mass="14463">MASTTKDVISDLSPIINVYTDGTVERLLSSAHVPPSPEDPTTGVSSKDTTISPTLSARLYLPKLTHPTQKLPILVYYHGGGFCVDSAFSFLNHRYVNSLVRRIRSSGCPSSTVSLRKSPSGGVRGFLGRPLLVF</sequence>
<organism evidence="2 3">
    <name type="scientific">Sesamum angolense</name>
    <dbReference type="NCBI Taxonomy" id="2727404"/>
    <lineage>
        <taxon>Eukaryota</taxon>
        <taxon>Viridiplantae</taxon>
        <taxon>Streptophyta</taxon>
        <taxon>Embryophyta</taxon>
        <taxon>Tracheophyta</taxon>
        <taxon>Spermatophyta</taxon>
        <taxon>Magnoliopsida</taxon>
        <taxon>eudicotyledons</taxon>
        <taxon>Gunneridae</taxon>
        <taxon>Pentapetalae</taxon>
        <taxon>asterids</taxon>
        <taxon>lamiids</taxon>
        <taxon>Lamiales</taxon>
        <taxon>Pedaliaceae</taxon>
        <taxon>Sesamum</taxon>
    </lineage>
</organism>
<reference evidence="2" key="2">
    <citation type="journal article" date="2024" name="Plant">
        <title>Genomic evolution and insights into agronomic trait innovations of Sesamum species.</title>
        <authorList>
            <person name="Miao H."/>
            <person name="Wang L."/>
            <person name="Qu L."/>
            <person name="Liu H."/>
            <person name="Sun Y."/>
            <person name="Le M."/>
            <person name="Wang Q."/>
            <person name="Wei S."/>
            <person name="Zheng Y."/>
            <person name="Lin W."/>
            <person name="Duan Y."/>
            <person name="Cao H."/>
            <person name="Xiong S."/>
            <person name="Wang X."/>
            <person name="Wei L."/>
            <person name="Li C."/>
            <person name="Ma Q."/>
            <person name="Ju M."/>
            <person name="Zhao R."/>
            <person name="Li G."/>
            <person name="Mu C."/>
            <person name="Tian Q."/>
            <person name="Mei H."/>
            <person name="Zhang T."/>
            <person name="Gao T."/>
            <person name="Zhang H."/>
        </authorList>
    </citation>
    <scope>NUCLEOTIDE SEQUENCE</scope>
    <source>
        <strain evidence="2">K16</strain>
    </source>
</reference>
<dbReference type="AlphaFoldDB" id="A0AAE1T3T4"/>
<evidence type="ECO:0000313" key="2">
    <source>
        <dbReference type="EMBL" id="KAK4381285.1"/>
    </source>
</evidence>
<dbReference type="SUPFAM" id="SSF53474">
    <property type="entry name" value="alpha/beta-Hydrolases"/>
    <property type="match status" value="1"/>
</dbReference>
<dbReference type="InterPro" id="IPR050466">
    <property type="entry name" value="Carboxylest/Gibb_receptor"/>
</dbReference>
<dbReference type="PANTHER" id="PTHR23024:SF551">
    <property type="entry name" value="2-HYDROXYISOFLAVANONE DEHYDRATASE-LIKE"/>
    <property type="match status" value="1"/>
</dbReference>
<dbReference type="PANTHER" id="PTHR23024">
    <property type="entry name" value="ARYLACETAMIDE DEACETYLASE"/>
    <property type="match status" value="1"/>
</dbReference>
<comment type="caution">
    <text evidence="2">The sequence shown here is derived from an EMBL/GenBank/DDBJ whole genome shotgun (WGS) entry which is preliminary data.</text>
</comment>
<dbReference type="Proteomes" id="UP001289374">
    <property type="component" value="Unassembled WGS sequence"/>
</dbReference>
<dbReference type="EMBL" id="JACGWL010000913">
    <property type="protein sequence ID" value="KAK4381285.1"/>
    <property type="molecule type" value="Genomic_DNA"/>
</dbReference>
<feature type="region of interest" description="Disordered" evidence="1">
    <location>
        <begin position="30"/>
        <end position="50"/>
    </location>
</feature>
<evidence type="ECO:0000256" key="1">
    <source>
        <dbReference type="SAM" id="MobiDB-lite"/>
    </source>
</evidence>
<evidence type="ECO:0000313" key="3">
    <source>
        <dbReference type="Proteomes" id="UP001289374"/>
    </source>
</evidence>